<feature type="transmembrane region" description="Helical" evidence="8">
    <location>
        <begin position="453"/>
        <end position="473"/>
    </location>
</feature>
<feature type="transmembrane region" description="Helical" evidence="8">
    <location>
        <begin position="220"/>
        <end position="239"/>
    </location>
</feature>
<dbReference type="Proteomes" id="UP000034837">
    <property type="component" value="Unassembled WGS sequence"/>
</dbReference>
<reference evidence="9 10" key="1">
    <citation type="journal article" date="2015" name="Nature">
        <title>rRNA introns, odd ribosomes, and small enigmatic genomes across a large radiation of phyla.</title>
        <authorList>
            <person name="Brown C.T."/>
            <person name="Hug L.A."/>
            <person name="Thomas B.C."/>
            <person name="Sharon I."/>
            <person name="Castelle C.J."/>
            <person name="Singh A."/>
            <person name="Wilkins M.J."/>
            <person name="Williams K.H."/>
            <person name="Banfield J.F."/>
        </authorList>
    </citation>
    <scope>NUCLEOTIDE SEQUENCE [LARGE SCALE GENOMIC DNA]</scope>
</reference>
<dbReference type="AlphaFoldDB" id="A0A0G1A9D4"/>
<proteinExistence type="predicted"/>
<feature type="transmembrane region" description="Helical" evidence="8">
    <location>
        <begin position="168"/>
        <end position="190"/>
    </location>
</feature>
<feature type="transmembrane region" description="Helical" evidence="8">
    <location>
        <begin position="485"/>
        <end position="504"/>
    </location>
</feature>
<evidence type="ECO:0000256" key="7">
    <source>
        <dbReference type="ARBA" id="ARBA00023136"/>
    </source>
</evidence>
<dbReference type="PANTHER" id="PTHR33908">
    <property type="entry name" value="MANNOSYLTRANSFERASE YKCB-RELATED"/>
    <property type="match status" value="1"/>
</dbReference>
<keyword evidence="7 8" id="KW-0472">Membrane</keyword>
<feature type="transmembrane region" description="Helical" evidence="8">
    <location>
        <begin position="197"/>
        <end position="214"/>
    </location>
</feature>
<evidence type="ECO:0000256" key="1">
    <source>
        <dbReference type="ARBA" id="ARBA00004651"/>
    </source>
</evidence>
<dbReference type="EMBL" id="LCDO01000001">
    <property type="protein sequence ID" value="KKS57632.1"/>
    <property type="molecule type" value="Genomic_DNA"/>
</dbReference>
<keyword evidence="6 8" id="KW-1133">Transmembrane helix</keyword>
<comment type="subcellular location">
    <subcellularLocation>
        <location evidence="1">Cell membrane</location>
        <topology evidence="1">Multi-pass membrane protein</topology>
    </subcellularLocation>
</comment>
<feature type="transmembrane region" description="Helical" evidence="8">
    <location>
        <begin position="366"/>
        <end position="387"/>
    </location>
</feature>
<accession>A0A0G1A9D4</accession>
<evidence type="ECO:0000256" key="6">
    <source>
        <dbReference type="ARBA" id="ARBA00022989"/>
    </source>
</evidence>
<evidence type="ECO:0000256" key="2">
    <source>
        <dbReference type="ARBA" id="ARBA00022475"/>
    </source>
</evidence>
<evidence type="ECO:0000313" key="9">
    <source>
        <dbReference type="EMBL" id="KKS57632.1"/>
    </source>
</evidence>
<keyword evidence="2" id="KW-1003">Cell membrane</keyword>
<sequence>MKRYLWLLAKKHYDIFILLLLAVIFFIAYLFLYIRPSVLNLSPAKILSCSSNPIFSSEKHETISAVADVEIKCGGGEPVEIKEKSEPAYLILNQPDESVNYFFIRQFVRENSFNLKENLSSISLNQVHPRSTTVIDGQIVPIGFPGFIVLVGLAVKILAFIFDKNLFNLLSIIFTPLLAAASPLVGYFFWRRFWGKGVAFASSVMFFILPAWWYNASRPFQHNLLFVFFLLCAALSFVLSRERVGTKKLRLIFLTGLFWSLCIYLRPAEIIWLLGLGIFTLIKTKKEWSKKEMGFLILGLVIPAILFFVTQYAFYGNIFGSGYVKPLAGGSSGLVFSGPQGINFWQALVLPFGFHPANMAKIFIKYFFLLFRPWFLITVAGWLMFFLDREKNKKEKIEATTGSQSGVLVIALRRKFPVTYLWVWFFISCYILTYYGSWIFYDNLVGMASIGTSYVRYFLPIYVFSLPLAAYFLSILWRISKFAKFIAVFLLIILGLSSLTEVYFKLDGLKQVKETVGQYQAWRDQVYFLTEKNAIIVTRYGDKYIFPGRKVIPGWSDPNQIKAIDNLLNAGLPVYFYDLKLEEGEFRDLRARLNEKGADLGVMIAAWDNLQLIKIIKK</sequence>
<evidence type="ECO:0000256" key="5">
    <source>
        <dbReference type="ARBA" id="ARBA00022692"/>
    </source>
</evidence>
<keyword evidence="3" id="KW-0328">Glycosyltransferase</keyword>
<dbReference type="GO" id="GO:0005886">
    <property type="term" value="C:plasma membrane"/>
    <property type="evidence" value="ECO:0007669"/>
    <property type="project" value="UniProtKB-SubCell"/>
</dbReference>
<evidence type="ECO:0000256" key="8">
    <source>
        <dbReference type="SAM" id="Phobius"/>
    </source>
</evidence>
<organism evidence="9 10">
    <name type="scientific">Candidatus Magasanikbacteria bacterium GW2011_GWA2_42_32</name>
    <dbReference type="NCBI Taxonomy" id="1619039"/>
    <lineage>
        <taxon>Bacteria</taxon>
        <taxon>Candidatus Magasanikiibacteriota</taxon>
    </lineage>
</organism>
<feature type="transmembrane region" description="Helical" evidence="8">
    <location>
        <begin position="15"/>
        <end position="34"/>
    </location>
</feature>
<comment type="caution">
    <text evidence="9">The sequence shown here is derived from an EMBL/GenBank/DDBJ whole genome shotgun (WGS) entry which is preliminary data.</text>
</comment>
<keyword evidence="5 8" id="KW-0812">Transmembrane</keyword>
<dbReference type="PANTHER" id="PTHR33908:SF11">
    <property type="entry name" value="MEMBRANE PROTEIN"/>
    <property type="match status" value="1"/>
</dbReference>
<dbReference type="InterPro" id="IPR050297">
    <property type="entry name" value="LipidA_mod_glycosyltrf_83"/>
</dbReference>
<feature type="transmembrane region" description="Helical" evidence="8">
    <location>
        <begin position="420"/>
        <end position="441"/>
    </location>
</feature>
<dbReference type="PATRIC" id="fig|1619039.3.peg.284"/>
<protein>
    <recommendedName>
        <fullName evidence="11">Glycosyltransferase RgtA/B/C/D-like domain-containing protein</fullName>
    </recommendedName>
</protein>
<dbReference type="GO" id="GO:0016763">
    <property type="term" value="F:pentosyltransferase activity"/>
    <property type="evidence" value="ECO:0007669"/>
    <property type="project" value="TreeGrafter"/>
</dbReference>
<dbReference type="GO" id="GO:0009103">
    <property type="term" value="P:lipopolysaccharide biosynthetic process"/>
    <property type="evidence" value="ECO:0007669"/>
    <property type="project" value="UniProtKB-ARBA"/>
</dbReference>
<name>A0A0G1A9D4_9BACT</name>
<feature type="transmembrane region" description="Helical" evidence="8">
    <location>
        <begin position="139"/>
        <end position="162"/>
    </location>
</feature>
<evidence type="ECO:0000313" key="10">
    <source>
        <dbReference type="Proteomes" id="UP000034837"/>
    </source>
</evidence>
<evidence type="ECO:0008006" key="11">
    <source>
        <dbReference type="Google" id="ProtNLM"/>
    </source>
</evidence>
<feature type="transmembrane region" description="Helical" evidence="8">
    <location>
        <begin position="294"/>
        <end position="315"/>
    </location>
</feature>
<feature type="transmembrane region" description="Helical" evidence="8">
    <location>
        <begin position="251"/>
        <end position="282"/>
    </location>
</feature>
<gene>
    <name evidence="9" type="ORF">UV20_C0001G0272</name>
</gene>
<evidence type="ECO:0000256" key="3">
    <source>
        <dbReference type="ARBA" id="ARBA00022676"/>
    </source>
</evidence>
<feature type="transmembrane region" description="Helical" evidence="8">
    <location>
        <begin position="327"/>
        <end position="346"/>
    </location>
</feature>
<evidence type="ECO:0000256" key="4">
    <source>
        <dbReference type="ARBA" id="ARBA00022679"/>
    </source>
</evidence>
<keyword evidence="4" id="KW-0808">Transferase</keyword>